<accession>A0A1M6H3E9</accession>
<organism evidence="1 2">
    <name type="scientific">Mesonia phycicola</name>
    <dbReference type="NCBI Taxonomy" id="579105"/>
    <lineage>
        <taxon>Bacteria</taxon>
        <taxon>Pseudomonadati</taxon>
        <taxon>Bacteroidota</taxon>
        <taxon>Flavobacteriia</taxon>
        <taxon>Flavobacteriales</taxon>
        <taxon>Flavobacteriaceae</taxon>
        <taxon>Mesonia</taxon>
    </lineage>
</organism>
<dbReference type="OrthoDB" id="9763949at2"/>
<name>A0A1M6H3E9_9FLAO</name>
<dbReference type="GO" id="GO:0016301">
    <property type="term" value="F:kinase activity"/>
    <property type="evidence" value="ECO:0007669"/>
    <property type="project" value="UniProtKB-KW"/>
</dbReference>
<proteinExistence type="predicted"/>
<dbReference type="InterPro" id="IPR043129">
    <property type="entry name" value="ATPase_NBD"/>
</dbReference>
<dbReference type="PANTHER" id="PTHR30605:SF0">
    <property type="entry name" value="ANHYDRO-N-ACETYLMURAMIC ACID KINASE"/>
    <property type="match status" value="1"/>
</dbReference>
<dbReference type="SUPFAM" id="SSF53067">
    <property type="entry name" value="Actin-like ATPase domain"/>
    <property type="match status" value="1"/>
</dbReference>
<dbReference type="GO" id="GO:0016773">
    <property type="term" value="F:phosphotransferase activity, alcohol group as acceptor"/>
    <property type="evidence" value="ECO:0007669"/>
    <property type="project" value="InterPro"/>
</dbReference>
<dbReference type="EMBL" id="FQYY01000009">
    <property type="protein sequence ID" value="SHJ16714.1"/>
    <property type="molecule type" value="Genomic_DNA"/>
</dbReference>
<keyword evidence="1" id="KW-0808">Transferase</keyword>
<dbReference type="InterPro" id="IPR005338">
    <property type="entry name" value="Anhydro_N_Ac-Mur_kinase"/>
</dbReference>
<dbReference type="Proteomes" id="UP000184225">
    <property type="component" value="Unassembled WGS sequence"/>
</dbReference>
<dbReference type="RefSeq" id="WP_073153114.1">
    <property type="nucleotide sequence ID" value="NZ_FQYY01000009.1"/>
</dbReference>
<evidence type="ECO:0000313" key="1">
    <source>
        <dbReference type="EMBL" id="SHJ16714.1"/>
    </source>
</evidence>
<protein>
    <submittedName>
        <fullName evidence="1">Anhydro-N-acetylmuramic acid kinase</fullName>
    </submittedName>
</protein>
<dbReference type="STRING" id="579105.SAMN04488096_109103"/>
<keyword evidence="2" id="KW-1185">Reference proteome</keyword>
<evidence type="ECO:0000313" key="2">
    <source>
        <dbReference type="Proteomes" id="UP000184225"/>
    </source>
</evidence>
<gene>
    <name evidence="1" type="ORF">SAMN04488096_109103</name>
</gene>
<dbReference type="AlphaFoldDB" id="A0A1M6H3E9"/>
<dbReference type="GO" id="GO:0009254">
    <property type="term" value="P:peptidoglycan turnover"/>
    <property type="evidence" value="ECO:0007669"/>
    <property type="project" value="InterPro"/>
</dbReference>
<keyword evidence="1" id="KW-0418">Kinase</keyword>
<dbReference type="GO" id="GO:0006040">
    <property type="term" value="P:amino sugar metabolic process"/>
    <property type="evidence" value="ECO:0007669"/>
    <property type="project" value="InterPro"/>
</dbReference>
<dbReference type="NCBIfam" id="NF007144">
    <property type="entry name" value="PRK09585.2-3"/>
    <property type="match status" value="1"/>
</dbReference>
<reference evidence="1 2" key="1">
    <citation type="submission" date="2016-11" db="EMBL/GenBank/DDBJ databases">
        <authorList>
            <person name="Jaros S."/>
            <person name="Januszkiewicz K."/>
            <person name="Wedrychowicz H."/>
        </authorList>
    </citation>
    <scope>NUCLEOTIDE SEQUENCE [LARGE SCALE GENOMIC DNA]</scope>
    <source>
        <strain evidence="1 2">DSM 21425</strain>
    </source>
</reference>
<dbReference type="PANTHER" id="PTHR30605">
    <property type="entry name" value="ANHYDRO-N-ACETYLMURAMIC ACID KINASE"/>
    <property type="match status" value="1"/>
</dbReference>
<dbReference type="Pfam" id="PF03702">
    <property type="entry name" value="AnmK"/>
    <property type="match status" value="1"/>
</dbReference>
<dbReference type="Gene3D" id="3.30.420.40">
    <property type="match status" value="2"/>
</dbReference>
<sequence>MKNKSYYVLGVMSGTSLDGIDLAYIQFRYAKHWEFDIICVETVAYPQDWFQKLKKSSSFSIKDITILDEEYTVFLAEVIQQFIQKKNIKNLDAVCSHGHTVLHQPENKLTLQIGNLPKLASLLKQKVVCNFRVQDVQFGGQGAPLVPIGDKILFSDFDFCLNLGGFANISLEENKKRVAYDICAVNTVLNEYAAQLNLPYDEGGEIARNNSSDTELLSALNSLAFFQEIPPKSLGVEWVNNTVIPLIEKFQLSPQVVIATFTEHIVLQLASNLGADSGKKVLITGGGAYNQYLIELLQEKTKTEVVIPNSELVEYKEALIFGLLGVLKMEGEINTLSSVTGASVDHSAGEIYGN</sequence>
<dbReference type="GO" id="GO:0005524">
    <property type="term" value="F:ATP binding"/>
    <property type="evidence" value="ECO:0007669"/>
    <property type="project" value="InterPro"/>
</dbReference>